<dbReference type="SUPFAM" id="SSF55021">
    <property type="entry name" value="ACT-like"/>
    <property type="match status" value="2"/>
</dbReference>
<proteinExistence type="inferred from homology"/>
<geneLocation type="chloroplast" evidence="7"/>
<comment type="similarity">
    <text evidence="3">Belongs to the acetolactate synthase small subunit family.</text>
</comment>
<dbReference type="FunFam" id="3.30.70.260:FF:000001">
    <property type="entry name" value="Acetolactate synthase, small subunit"/>
    <property type="match status" value="1"/>
</dbReference>
<dbReference type="Gene3D" id="3.30.70.1150">
    <property type="entry name" value="ACT-like. Chain A, domain 2"/>
    <property type="match status" value="1"/>
</dbReference>
<dbReference type="Pfam" id="PF22629">
    <property type="entry name" value="ACT_AHAS_ss"/>
    <property type="match status" value="1"/>
</dbReference>
<dbReference type="InterPro" id="IPR039557">
    <property type="entry name" value="AHAS_ACT"/>
</dbReference>
<feature type="domain" description="ACT" evidence="6">
    <location>
        <begin position="37"/>
        <end position="111"/>
    </location>
</feature>
<evidence type="ECO:0000256" key="3">
    <source>
        <dbReference type="ARBA" id="ARBA00006341"/>
    </source>
</evidence>
<dbReference type="GO" id="GO:1990610">
    <property type="term" value="F:acetolactate synthase regulator activity"/>
    <property type="evidence" value="ECO:0007669"/>
    <property type="project" value="InterPro"/>
</dbReference>
<accession>B7T1Y6</accession>
<sequence>MDQKLTVLLKDNPKVIEQKKLLTLVEEDPKLVTKKHTLSVLAEDEPGVLTRIAGLLARRGCNIESLAIGPSEMKGIARITLVLPGTSASVTQIIKQLYKIINVLKIDDVTFIPCVERELMLLKIRTSTETRPEIIELATVFRAKVVDIAEESLTLEIVGDSGKVVVIEQLMQKFEILEMVKTGKISLMRDSKINSEYLRNISLQTYAL</sequence>
<dbReference type="InterPro" id="IPR002912">
    <property type="entry name" value="ACT_dom"/>
</dbReference>
<dbReference type="PROSITE" id="PS51671">
    <property type="entry name" value="ACT"/>
    <property type="match status" value="1"/>
</dbReference>
<dbReference type="UniPathway" id="UPA00047">
    <property type="reaction ID" value="UER00055"/>
</dbReference>
<dbReference type="AlphaFoldDB" id="B7T1Y6"/>
<dbReference type="UniPathway" id="UPA00049">
    <property type="reaction ID" value="UER00059"/>
</dbReference>
<keyword evidence="7" id="KW-0150">Chloroplast</keyword>
<name>B7T1Y6_VAULI</name>
<dbReference type="GO" id="GO:0009099">
    <property type="term" value="P:L-valine biosynthetic process"/>
    <property type="evidence" value="ECO:0007669"/>
    <property type="project" value="UniProtKB-UniPathway"/>
</dbReference>
<evidence type="ECO:0000256" key="5">
    <source>
        <dbReference type="ARBA" id="ARBA00023304"/>
    </source>
</evidence>
<dbReference type="RefSeq" id="YP_002327535.1">
    <property type="nucleotide sequence ID" value="NC_011600.1"/>
</dbReference>
<dbReference type="InterPro" id="IPR045865">
    <property type="entry name" value="ACT-like_dom_sf"/>
</dbReference>
<keyword evidence="5" id="KW-0100">Branched-chain amino acid biosynthesis</keyword>
<dbReference type="InterPro" id="IPR004789">
    <property type="entry name" value="Acetalactate_synth_ssu"/>
</dbReference>
<protein>
    <submittedName>
        <fullName evidence="7">Acetolactate synthase small subunit</fullName>
    </submittedName>
</protein>
<dbReference type="InterPro" id="IPR027271">
    <property type="entry name" value="Acetolactate_synth/TF_NikR_C"/>
</dbReference>
<dbReference type="InterPro" id="IPR054480">
    <property type="entry name" value="AHAS_small-like_ACT"/>
</dbReference>
<dbReference type="GeneID" id="7056115"/>
<organism evidence="7">
    <name type="scientific">Vaucheria litorea</name>
    <name type="common">Yellow-green alga</name>
    <dbReference type="NCBI Taxonomy" id="109269"/>
    <lineage>
        <taxon>Eukaryota</taxon>
        <taxon>Sar</taxon>
        <taxon>Stramenopiles</taxon>
        <taxon>Ochrophyta</taxon>
        <taxon>PX clade</taxon>
        <taxon>Xanthophyceae</taxon>
        <taxon>Vaucheriales</taxon>
        <taxon>Vaucheriaceae</taxon>
        <taxon>Vaucheria</taxon>
    </lineage>
</organism>
<dbReference type="GO" id="GO:0009097">
    <property type="term" value="P:isoleucine biosynthetic process"/>
    <property type="evidence" value="ECO:0007669"/>
    <property type="project" value="UniProtKB-UniPathway"/>
</dbReference>
<evidence type="ECO:0000259" key="6">
    <source>
        <dbReference type="PROSITE" id="PS51671"/>
    </source>
</evidence>
<dbReference type="NCBIfam" id="TIGR00119">
    <property type="entry name" value="acolac_sm"/>
    <property type="match status" value="1"/>
</dbReference>
<evidence type="ECO:0000313" key="7">
    <source>
        <dbReference type="EMBL" id="ACF70952.1"/>
    </source>
</evidence>
<evidence type="ECO:0000256" key="4">
    <source>
        <dbReference type="ARBA" id="ARBA00022605"/>
    </source>
</evidence>
<reference evidence="7" key="1">
    <citation type="journal article" date="2008" name="Proc. Natl. Acad. Sci. U.S.A.">
        <title>Horizontal gene transfer of the algal nuclear gene psbO to the photosynthetic sea slug Elysia chlorotica.</title>
        <authorList>
            <person name="Rumpho M.E."/>
            <person name="Worful J.M."/>
            <person name="Lee J."/>
            <person name="Kannan K."/>
            <person name="Tyler M.S."/>
            <person name="Bhattacharya D."/>
            <person name="Moustafa A."/>
            <person name="Manhart J.R."/>
        </authorList>
    </citation>
    <scope>NUCLEOTIDE SEQUENCE [LARGE SCALE GENOMIC DNA]</scope>
    <source>
        <strain>CCMP2940</strain>
    </source>
</reference>
<keyword evidence="4" id="KW-0028">Amino-acid biosynthesis</keyword>
<dbReference type="GO" id="GO:0003984">
    <property type="term" value="F:acetolactate synthase activity"/>
    <property type="evidence" value="ECO:0007669"/>
    <property type="project" value="TreeGrafter"/>
</dbReference>
<comment type="pathway">
    <text evidence="2">Amino-acid biosynthesis; L-valine biosynthesis; L-valine from pyruvate: step 1/4.</text>
</comment>
<evidence type="ECO:0000256" key="2">
    <source>
        <dbReference type="ARBA" id="ARBA00005025"/>
    </source>
</evidence>
<dbReference type="PANTHER" id="PTHR30239">
    <property type="entry name" value="ACETOLACTATE SYNTHASE SMALL SUBUNIT"/>
    <property type="match status" value="1"/>
</dbReference>
<dbReference type="GO" id="GO:0005829">
    <property type="term" value="C:cytosol"/>
    <property type="evidence" value="ECO:0007669"/>
    <property type="project" value="TreeGrafter"/>
</dbReference>
<gene>
    <name evidence="7" type="primary">ilvH</name>
</gene>
<dbReference type="NCBIfam" id="NF008864">
    <property type="entry name" value="PRK11895.1"/>
    <property type="match status" value="1"/>
</dbReference>
<dbReference type="InterPro" id="IPR019455">
    <property type="entry name" value="Acetolactate_synth_ssu_C"/>
</dbReference>
<comment type="pathway">
    <text evidence="1">Amino-acid biosynthesis; L-isoleucine biosynthesis; L-isoleucine from 2-oxobutanoate: step 1/4.</text>
</comment>
<keyword evidence="7" id="KW-0934">Plastid</keyword>
<dbReference type="PANTHER" id="PTHR30239:SF0">
    <property type="entry name" value="ACETOLACTATE SYNTHASE SMALL SUBUNIT 1, CHLOROPLASTIC"/>
    <property type="match status" value="1"/>
</dbReference>
<dbReference type="EMBL" id="EU912438">
    <property type="protein sequence ID" value="ACF70952.1"/>
    <property type="molecule type" value="Genomic_DNA"/>
</dbReference>
<dbReference type="Pfam" id="PF10369">
    <property type="entry name" value="ALS_ss_C"/>
    <property type="match status" value="1"/>
</dbReference>
<dbReference type="CDD" id="cd04878">
    <property type="entry name" value="ACT_AHAS"/>
    <property type="match status" value="1"/>
</dbReference>
<evidence type="ECO:0000256" key="1">
    <source>
        <dbReference type="ARBA" id="ARBA00004974"/>
    </source>
</evidence>
<dbReference type="Gene3D" id="3.30.70.260">
    <property type="match status" value="1"/>
</dbReference>